<organism evidence="7 8">
    <name type="scientific">Rhododendron williamsianum</name>
    <dbReference type="NCBI Taxonomy" id="262921"/>
    <lineage>
        <taxon>Eukaryota</taxon>
        <taxon>Viridiplantae</taxon>
        <taxon>Streptophyta</taxon>
        <taxon>Embryophyta</taxon>
        <taxon>Tracheophyta</taxon>
        <taxon>Spermatophyta</taxon>
        <taxon>Magnoliopsida</taxon>
        <taxon>eudicotyledons</taxon>
        <taxon>Gunneridae</taxon>
        <taxon>Pentapetalae</taxon>
        <taxon>asterids</taxon>
        <taxon>Ericales</taxon>
        <taxon>Ericaceae</taxon>
        <taxon>Ericoideae</taxon>
        <taxon>Rhodoreae</taxon>
        <taxon>Rhododendron</taxon>
    </lineage>
</organism>
<comment type="caution">
    <text evidence="7">The sequence shown here is derived from an EMBL/GenBank/DDBJ whole genome shotgun (WGS) entry which is preliminary data.</text>
</comment>
<comment type="similarity">
    <text evidence="1 5">Belongs to the Frigida family.</text>
</comment>
<keyword evidence="2 5" id="KW-0217">Developmental protein</keyword>
<protein>
    <recommendedName>
        <fullName evidence="5">FRIGIDA-like protein</fullName>
    </recommendedName>
</protein>
<feature type="region of interest" description="Disordered" evidence="6">
    <location>
        <begin position="1"/>
        <end position="61"/>
    </location>
</feature>
<feature type="compositionally biased region" description="Pro residues" evidence="6">
    <location>
        <begin position="41"/>
        <end position="52"/>
    </location>
</feature>
<dbReference type="Pfam" id="PF07899">
    <property type="entry name" value="Frigida"/>
    <property type="match status" value="1"/>
</dbReference>
<evidence type="ECO:0000313" key="8">
    <source>
        <dbReference type="Proteomes" id="UP000428333"/>
    </source>
</evidence>
<evidence type="ECO:0000256" key="4">
    <source>
        <dbReference type="ARBA" id="ARBA00023089"/>
    </source>
</evidence>
<reference evidence="7 8" key="1">
    <citation type="journal article" date="2019" name="Genome Biol. Evol.">
        <title>The Rhododendron genome and chromosomal organization provide insight into shared whole-genome duplications across the heath family (Ericaceae).</title>
        <authorList>
            <person name="Soza V.L."/>
            <person name="Lindsley D."/>
            <person name="Waalkes A."/>
            <person name="Ramage E."/>
            <person name="Patwardhan R.P."/>
            <person name="Burton J.N."/>
            <person name="Adey A."/>
            <person name="Kumar A."/>
            <person name="Qiu R."/>
            <person name="Shendure J."/>
            <person name="Hall B."/>
        </authorList>
    </citation>
    <scope>NUCLEOTIDE SEQUENCE [LARGE SCALE GENOMIC DNA]</scope>
    <source>
        <strain evidence="7">RSF 1966-606</strain>
    </source>
</reference>
<dbReference type="PANTHER" id="PTHR31791">
    <property type="entry name" value="FRIGIDA-LIKE PROTEIN 3-RELATED"/>
    <property type="match status" value="1"/>
</dbReference>
<dbReference type="OrthoDB" id="776053at2759"/>
<evidence type="ECO:0000256" key="5">
    <source>
        <dbReference type="RuleBase" id="RU364012"/>
    </source>
</evidence>
<dbReference type="EMBL" id="QEFC01002163">
    <property type="protein sequence ID" value="KAE9453678.1"/>
    <property type="molecule type" value="Genomic_DNA"/>
</dbReference>
<evidence type="ECO:0000313" key="7">
    <source>
        <dbReference type="EMBL" id="KAE9453678.1"/>
    </source>
</evidence>
<feature type="non-terminal residue" evidence="7">
    <location>
        <position position="1"/>
    </location>
</feature>
<evidence type="ECO:0000256" key="1">
    <source>
        <dbReference type="ARBA" id="ARBA00008956"/>
    </source>
</evidence>
<name>A0A6A4LGM4_9ERIC</name>
<keyword evidence="4 5" id="KW-0287">Flowering</keyword>
<feature type="compositionally biased region" description="Pro residues" evidence="6">
    <location>
        <begin position="1"/>
        <end position="26"/>
    </location>
</feature>
<evidence type="ECO:0000256" key="3">
    <source>
        <dbReference type="ARBA" id="ARBA00022782"/>
    </source>
</evidence>
<sequence length="540" mass="59966">MATPSTPPPVKPDLRPSPPPPQPSQPSPTVEQEHQHHLPITPNPPTQTPPQPQQQQQQQKQPDFTNYIADLRNLSPALSAFHRRYDELHEHLDFIRTSIDSQLLQLLDTEGIKAYFKDSPMIPSRKASVLVLEYFLLMGFDSGEIEDAVKQEAESSAVDWKKRLMTEGGLVKACETDARGLLLLIGCFGIPKVFKYEDIRDLIQAGNVIEISDVLRRSNVLLTKIPDIIEWMVKNKMEVEAVDVMYTFGMESRFLPVKILKSFLLEGKQTWKKTKQASEGSVSIVNNGNKRQLADMKLVLKCLKDHKMDPSKVLNGWHLEEKISKLEKKISELDKKIKEQVKSKRKEADEAGPSHKAKSQDLKRARVADSRPRVDYIERNLLDGGIPQFSNTYSAYSSVAGPKAGIRVAEVLTPGSYATAVHGGIPVDRVGQISNYSSVQPYGWRGEASLNERLVNRSYVEPSAHGANGLYGAAATVAESYAGLSNPSSIGVSYRTSTSDLYQFADKIVDRGTYVGSRTGASATIPPLPIAPAHHQTPYY</sequence>
<keyword evidence="3 5" id="KW-0221">Differentiation</keyword>
<dbReference type="PANTHER" id="PTHR31791:SF49">
    <property type="entry name" value="INACTIVE PROTEIN FRIGIDA"/>
    <property type="match status" value="1"/>
</dbReference>
<evidence type="ECO:0000256" key="6">
    <source>
        <dbReference type="SAM" id="MobiDB-lite"/>
    </source>
</evidence>
<feature type="region of interest" description="Disordered" evidence="6">
    <location>
        <begin position="341"/>
        <end position="369"/>
    </location>
</feature>
<dbReference type="Proteomes" id="UP000428333">
    <property type="component" value="Linkage Group LG08"/>
</dbReference>
<dbReference type="AlphaFoldDB" id="A0A6A4LGM4"/>
<dbReference type="GO" id="GO:0030154">
    <property type="term" value="P:cell differentiation"/>
    <property type="evidence" value="ECO:0007669"/>
    <property type="project" value="UniProtKB-KW"/>
</dbReference>
<dbReference type="InterPro" id="IPR012474">
    <property type="entry name" value="Frigida"/>
</dbReference>
<evidence type="ECO:0000256" key="2">
    <source>
        <dbReference type="ARBA" id="ARBA00022473"/>
    </source>
</evidence>
<proteinExistence type="inferred from homology"/>
<dbReference type="GO" id="GO:0009908">
    <property type="term" value="P:flower development"/>
    <property type="evidence" value="ECO:0007669"/>
    <property type="project" value="UniProtKB-KW"/>
</dbReference>
<gene>
    <name evidence="7" type="ORF">C3L33_14431</name>
</gene>
<keyword evidence="8" id="KW-1185">Reference proteome</keyword>
<accession>A0A6A4LGM4</accession>